<evidence type="ECO:0000256" key="6">
    <source>
        <dbReference type="ARBA" id="ARBA00023242"/>
    </source>
</evidence>
<feature type="domain" description="C2H2-type" evidence="9">
    <location>
        <begin position="234"/>
        <end position="261"/>
    </location>
</feature>
<sequence>MDLLSMSCSSVTTWECPNGCLRQYNSKRSLVRHLRYECGVPKMFKCDICDLTFARKQQQDDKGGSGGGEGGDGDDLESDDSSMNRMWHCPNDLCDRKYRNKTSLRRHITYECGVTRKFSCPIYLYPESFLQDDSSIWHCPNSCKRSYKSKKNLQRHLKYECGVTKKFKCRVCNFHSARRSNWNHTNFLDNRIPLERNDDSTEYFNCPKNCGRRYKRKGHLNSHIKYECGVPRQFHCNLCDKSFTRRFELKKHLLMRHGLFP</sequence>
<name>A0AAN9T4F3_9HEMI</name>
<dbReference type="PROSITE" id="PS00028">
    <property type="entry name" value="ZINC_FINGER_C2H2_1"/>
    <property type="match status" value="1"/>
</dbReference>
<dbReference type="SUPFAM" id="SSF57667">
    <property type="entry name" value="beta-beta-alpha zinc fingers"/>
    <property type="match status" value="1"/>
</dbReference>
<evidence type="ECO:0000256" key="8">
    <source>
        <dbReference type="SAM" id="MobiDB-lite"/>
    </source>
</evidence>
<keyword evidence="5" id="KW-0862">Zinc</keyword>
<gene>
    <name evidence="10" type="ORF">V9T40_010898</name>
</gene>
<evidence type="ECO:0000313" key="10">
    <source>
        <dbReference type="EMBL" id="KAK7573707.1"/>
    </source>
</evidence>
<dbReference type="GO" id="GO:0005634">
    <property type="term" value="C:nucleus"/>
    <property type="evidence" value="ECO:0007669"/>
    <property type="project" value="UniProtKB-SubCell"/>
</dbReference>
<dbReference type="PROSITE" id="PS50157">
    <property type="entry name" value="ZINC_FINGER_C2H2_2"/>
    <property type="match status" value="2"/>
</dbReference>
<dbReference type="AlphaFoldDB" id="A0AAN9T4F3"/>
<keyword evidence="2" id="KW-0479">Metal-binding</keyword>
<keyword evidence="3" id="KW-0677">Repeat</keyword>
<evidence type="ECO:0000259" key="9">
    <source>
        <dbReference type="PROSITE" id="PS50157"/>
    </source>
</evidence>
<proteinExistence type="predicted"/>
<evidence type="ECO:0000256" key="4">
    <source>
        <dbReference type="ARBA" id="ARBA00022771"/>
    </source>
</evidence>
<evidence type="ECO:0000256" key="2">
    <source>
        <dbReference type="ARBA" id="ARBA00022723"/>
    </source>
</evidence>
<protein>
    <recommendedName>
        <fullName evidence="9">C2H2-type domain-containing protein</fullName>
    </recommendedName>
</protein>
<dbReference type="PANTHER" id="PTHR24406">
    <property type="entry name" value="TRANSCRIPTIONAL REPRESSOR CTCFL-RELATED"/>
    <property type="match status" value="1"/>
</dbReference>
<reference evidence="10 11" key="1">
    <citation type="submission" date="2024-03" db="EMBL/GenBank/DDBJ databases">
        <title>Adaptation during the transition from Ophiocordyceps entomopathogen to insect associate is accompanied by gene loss and intensified selection.</title>
        <authorList>
            <person name="Ward C.M."/>
            <person name="Onetto C.A."/>
            <person name="Borneman A.R."/>
        </authorList>
    </citation>
    <scope>NUCLEOTIDE SEQUENCE [LARGE SCALE GENOMIC DNA]</scope>
    <source>
        <strain evidence="10">AWRI1</strain>
        <tissue evidence="10">Single Adult Female</tissue>
    </source>
</reference>
<dbReference type="InterPro" id="IPR036236">
    <property type="entry name" value="Znf_C2H2_sf"/>
</dbReference>
<dbReference type="GO" id="GO:0008270">
    <property type="term" value="F:zinc ion binding"/>
    <property type="evidence" value="ECO:0007669"/>
    <property type="project" value="UniProtKB-KW"/>
</dbReference>
<feature type="region of interest" description="Disordered" evidence="8">
    <location>
        <begin position="58"/>
        <end position="79"/>
    </location>
</feature>
<evidence type="ECO:0000256" key="7">
    <source>
        <dbReference type="PROSITE-ProRule" id="PRU00042"/>
    </source>
</evidence>
<dbReference type="Pfam" id="PF00096">
    <property type="entry name" value="zf-C2H2"/>
    <property type="match status" value="3"/>
</dbReference>
<dbReference type="SMART" id="SM00355">
    <property type="entry name" value="ZnF_C2H2"/>
    <property type="match status" value="5"/>
</dbReference>
<dbReference type="EMBL" id="JBBCAQ010000037">
    <property type="protein sequence ID" value="KAK7573707.1"/>
    <property type="molecule type" value="Genomic_DNA"/>
</dbReference>
<comment type="caution">
    <text evidence="10">The sequence shown here is derived from an EMBL/GenBank/DDBJ whole genome shotgun (WGS) entry which is preliminary data.</text>
</comment>
<dbReference type="InterPro" id="IPR050888">
    <property type="entry name" value="ZnF_C2H2-type_TF"/>
</dbReference>
<feature type="domain" description="C2H2-type" evidence="9">
    <location>
        <begin position="204"/>
        <end position="232"/>
    </location>
</feature>
<keyword evidence="6" id="KW-0539">Nucleus</keyword>
<dbReference type="InterPro" id="IPR013087">
    <property type="entry name" value="Znf_C2H2_type"/>
</dbReference>
<dbReference type="Proteomes" id="UP001367676">
    <property type="component" value="Unassembled WGS sequence"/>
</dbReference>
<organism evidence="10 11">
    <name type="scientific">Parthenolecanium corni</name>
    <dbReference type="NCBI Taxonomy" id="536013"/>
    <lineage>
        <taxon>Eukaryota</taxon>
        <taxon>Metazoa</taxon>
        <taxon>Ecdysozoa</taxon>
        <taxon>Arthropoda</taxon>
        <taxon>Hexapoda</taxon>
        <taxon>Insecta</taxon>
        <taxon>Pterygota</taxon>
        <taxon>Neoptera</taxon>
        <taxon>Paraneoptera</taxon>
        <taxon>Hemiptera</taxon>
        <taxon>Sternorrhyncha</taxon>
        <taxon>Coccoidea</taxon>
        <taxon>Coccidae</taxon>
        <taxon>Parthenolecanium</taxon>
    </lineage>
</organism>
<evidence type="ECO:0000256" key="1">
    <source>
        <dbReference type="ARBA" id="ARBA00004123"/>
    </source>
</evidence>
<keyword evidence="11" id="KW-1185">Reference proteome</keyword>
<dbReference type="Gene3D" id="3.30.160.60">
    <property type="entry name" value="Classic Zinc Finger"/>
    <property type="match status" value="2"/>
</dbReference>
<accession>A0AAN9T4F3</accession>
<evidence type="ECO:0000256" key="5">
    <source>
        <dbReference type="ARBA" id="ARBA00022833"/>
    </source>
</evidence>
<keyword evidence="4 7" id="KW-0863">Zinc-finger</keyword>
<evidence type="ECO:0000256" key="3">
    <source>
        <dbReference type="ARBA" id="ARBA00022737"/>
    </source>
</evidence>
<comment type="subcellular location">
    <subcellularLocation>
        <location evidence="1">Nucleus</location>
    </subcellularLocation>
</comment>
<evidence type="ECO:0000313" key="11">
    <source>
        <dbReference type="Proteomes" id="UP001367676"/>
    </source>
</evidence>